<dbReference type="NCBIfam" id="TIGR00732">
    <property type="entry name" value="dprA"/>
    <property type="match status" value="1"/>
</dbReference>
<dbReference type="GO" id="GO:0009294">
    <property type="term" value="P:DNA-mediated transformation"/>
    <property type="evidence" value="ECO:0007669"/>
    <property type="project" value="InterPro"/>
</dbReference>
<dbReference type="EMBL" id="MHKI01000003">
    <property type="protein sequence ID" value="OGY88289.1"/>
    <property type="molecule type" value="Genomic_DNA"/>
</dbReference>
<evidence type="ECO:0000256" key="1">
    <source>
        <dbReference type="ARBA" id="ARBA00006525"/>
    </source>
</evidence>
<name>A0A1G2BIB2_9BACT</name>
<gene>
    <name evidence="3" type="ORF">A2319_03825</name>
</gene>
<evidence type="ECO:0000313" key="3">
    <source>
        <dbReference type="EMBL" id="OGY88289.1"/>
    </source>
</evidence>
<protein>
    <submittedName>
        <fullName evidence="3">DNA protecting protein DprA</fullName>
    </submittedName>
</protein>
<dbReference type="InterPro" id="IPR003488">
    <property type="entry name" value="DprA"/>
</dbReference>
<sequence>MSQLETKYLHALNLISALDLPKIHRLLTIFKSAQNLWQASEESLRKAKVKNKNAYQFVYQRQKINVEKTWQEFQLVQKKHHIQLLTPLNADYPKLLREIAWPPFLLYCRGNIKLLNSKRLVSMIGSRKATAYGQRVVQDAVEQLVRFNFVTVSGLAFGIDGETHKQTLNFHGKTIAVLGTSVLDEEIYPAINLGLAKEILKNNGLLISEYAPGTISYPKNFPERNRIIAGLAPATIVVEANKKSGSLITARFARENNREVFAVPGDIFSQRSSGTNWLIEQGATPWLSCASLFSALEYLRQNLNTDQENITSQNFSPAEKEILACFEGTPLTLEALTKKSEKTISEIMQLVTALVLKTALHDCGNGQYVK</sequence>
<dbReference type="PANTHER" id="PTHR43022">
    <property type="entry name" value="PROTEIN SMF"/>
    <property type="match status" value="1"/>
</dbReference>
<dbReference type="PANTHER" id="PTHR43022:SF1">
    <property type="entry name" value="PROTEIN SMF"/>
    <property type="match status" value="1"/>
</dbReference>
<accession>A0A1G2BIB2</accession>
<organism evidence="3 4">
    <name type="scientific">Candidatus Kerfeldbacteria bacterium RIFOXYB2_FULL_38_14</name>
    <dbReference type="NCBI Taxonomy" id="1798547"/>
    <lineage>
        <taxon>Bacteria</taxon>
        <taxon>Candidatus Kerfeldiibacteriota</taxon>
    </lineage>
</organism>
<comment type="similarity">
    <text evidence="1">Belongs to the DprA/Smf family.</text>
</comment>
<evidence type="ECO:0000259" key="2">
    <source>
        <dbReference type="Pfam" id="PF02481"/>
    </source>
</evidence>
<proteinExistence type="inferred from homology"/>
<comment type="caution">
    <text evidence="3">The sequence shown here is derived from an EMBL/GenBank/DDBJ whole genome shotgun (WGS) entry which is preliminary data.</text>
</comment>
<dbReference type="AlphaFoldDB" id="A0A1G2BIB2"/>
<evidence type="ECO:0000313" key="4">
    <source>
        <dbReference type="Proteomes" id="UP000176420"/>
    </source>
</evidence>
<dbReference type="Pfam" id="PF02481">
    <property type="entry name" value="DNA_processg_A"/>
    <property type="match status" value="1"/>
</dbReference>
<feature type="domain" description="Smf/DprA SLOG" evidence="2">
    <location>
        <begin position="84"/>
        <end position="294"/>
    </location>
</feature>
<reference evidence="3 4" key="1">
    <citation type="journal article" date="2016" name="Nat. Commun.">
        <title>Thousands of microbial genomes shed light on interconnected biogeochemical processes in an aquifer system.</title>
        <authorList>
            <person name="Anantharaman K."/>
            <person name="Brown C.T."/>
            <person name="Hug L.A."/>
            <person name="Sharon I."/>
            <person name="Castelle C.J."/>
            <person name="Probst A.J."/>
            <person name="Thomas B.C."/>
            <person name="Singh A."/>
            <person name="Wilkins M.J."/>
            <person name="Karaoz U."/>
            <person name="Brodie E.L."/>
            <person name="Williams K.H."/>
            <person name="Hubbard S.S."/>
            <person name="Banfield J.F."/>
        </authorList>
    </citation>
    <scope>NUCLEOTIDE SEQUENCE [LARGE SCALE GENOMIC DNA]</scope>
</reference>
<dbReference type="Proteomes" id="UP000176420">
    <property type="component" value="Unassembled WGS sequence"/>
</dbReference>
<dbReference type="Gene3D" id="3.40.50.450">
    <property type="match status" value="1"/>
</dbReference>
<dbReference type="InterPro" id="IPR057666">
    <property type="entry name" value="DrpA_SLOG"/>
</dbReference>
<dbReference type="SUPFAM" id="SSF102405">
    <property type="entry name" value="MCP/YpsA-like"/>
    <property type="match status" value="1"/>
</dbReference>